<proteinExistence type="predicted"/>
<keyword evidence="4 6" id="KW-1133">Transmembrane helix</keyword>
<keyword evidence="9" id="KW-1185">Reference proteome</keyword>
<dbReference type="Pfam" id="PF00753">
    <property type="entry name" value="Lactamase_B"/>
    <property type="match status" value="1"/>
</dbReference>
<dbReference type="SMART" id="SM00849">
    <property type="entry name" value="Lactamase_B"/>
    <property type="match status" value="1"/>
</dbReference>
<comment type="subcellular location">
    <subcellularLocation>
        <location evidence="1">Cell membrane</location>
        <topology evidence="1">Multi-pass membrane protein</topology>
    </subcellularLocation>
</comment>
<protein>
    <submittedName>
        <fullName evidence="8">Competence protein ComEC</fullName>
    </submittedName>
</protein>
<dbReference type="InterPro" id="IPR035681">
    <property type="entry name" value="ComA-like_MBL"/>
</dbReference>
<dbReference type="CDD" id="cd07731">
    <property type="entry name" value="ComA-like_MBL-fold"/>
    <property type="match status" value="1"/>
</dbReference>
<evidence type="ECO:0000256" key="3">
    <source>
        <dbReference type="ARBA" id="ARBA00022692"/>
    </source>
</evidence>
<feature type="transmembrane region" description="Helical" evidence="6">
    <location>
        <begin position="487"/>
        <end position="504"/>
    </location>
</feature>
<evidence type="ECO:0000313" key="8">
    <source>
        <dbReference type="EMBL" id="TWE06515.1"/>
    </source>
</evidence>
<dbReference type="Proteomes" id="UP000319671">
    <property type="component" value="Unassembled WGS sequence"/>
</dbReference>
<feature type="transmembrane region" description="Helical" evidence="6">
    <location>
        <begin position="269"/>
        <end position="299"/>
    </location>
</feature>
<feature type="transmembrane region" description="Helical" evidence="6">
    <location>
        <begin position="48"/>
        <end position="65"/>
    </location>
</feature>
<evidence type="ECO:0000313" key="9">
    <source>
        <dbReference type="Proteomes" id="UP000319671"/>
    </source>
</evidence>
<evidence type="ECO:0000256" key="4">
    <source>
        <dbReference type="ARBA" id="ARBA00022989"/>
    </source>
</evidence>
<feature type="domain" description="Metallo-beta-lactamase" evidence="7">
    <location>
        <begin position="517"/>
        <end position="728"/>
    </location>
</feature>
<reference evidence="8 9" key="1">
    <citation type="submission" date="2019-06" db="EMBL/GenBank/DDBJ databases">
        <title>Sorghum-associated microbial communities from plants grown in Nebraska, USA.</title>
        <authorList>
            <person name="Schachtman D."/>
        </authorList>
    </citation>
    <scope>NUCLEOTIDE SEQUENCE [LARGE SCALE GENOMIC DNA]</scope>
    <source>
        <strain evidence="8 9">2482</strain>
    </source>
</reference>
<evidence type="ECO:0000259" key="7">
    <source>
        <dbReference type="SMART" id="SM00849"/>
    </source>
</evidence>
<dbReference type="EMBL" id="VIVN01000002">
    <property type="protein sequence ID" value="TWE06515.1"/>
    <property type="molecule type" value="Genomic_DNA"/>
</dbReference>
<gene>
    <name evidence="8" type="ORF">FB550_102538</name>
</gene>
<dbReference type="InterPro" id="IPR025405">
    <property type="entry name" value="DUF4131"/>
</dbReference>
<keyword evidence="2" id="KW-1003">Cell membrane</keyword>
<dbReference type="InterPro" id="IPR004477">
    <property type="entry name" value="ComEC_N"/>
</dbReference>
<evidence type="ECO:0000256" key="5">
    <source>
        <dbReference type="ARBA" id="ARBA00023136"/>
    </source>
</evidence>
<dbReference type="InterPro" id="IPR001279">
    <property type="entry name" value="Metallo-B-lactamas"/>
</dbReference>
<organism evidence="8 9">
    <name type="scientific">Neobacillus bataviensis</name>
    <dbReference type="NCBI Taxonomy" id="220685"/>
    <lineage>
        <taxon>Bacteria</taxon>
        <taxon>Bacillati</taxon>
        <taxon>Bacillota</taxon>
        <taxon>Bacilli</taxon>
        <taxon>Bacillales</taxon>
        <taxon>Bacillaceae</taxon>
        <taxon>Neobacillus</taxon>
    </lineage>
</organism>
<dbReference type="SUPFAM" id="SSF56281">
    <property type="entry name" value="Metallo-hydrolase/oxidoreductase"/>
    <property type="match status" value="1"/>
</dbReference>
<dbReference type="PANTHER" id="PTHR30619">
    <property type="entry name" value="DNA INTERNALIZATION/COMPETENCE PROTEIN COMEC/REC2"/>
    <property type="match status" value="1"/>
</dbReference>
<dbReference type="NCBIfam" id="TIGR00360">
    <property type="entry name" value="ComEC_N-term"/>
    <property type="match status" value="1"/>
</dbReference>
<feature type="transmembrane region" description="Helical" evidence="6">
    <location>
        <begin position="459"/>
        <end position="475"/>
    </location>
</feature>
<feature type="transmembrane region" description="Helical" evidence="6">
    <location>
        <begin position="6"/>
        <end position="36"/>
    </location>
</feature>
<dbReference type="Pfam" id="PF03772">
    <property type="entry name" value="Competence"/>
    <property type="match status" value="1"/>
</dbReference>
<accession>A0A561DT16</accession>
<dbReference type="GO" id="GO:0005886">
    <property type="term" value="C:plasma membrane"/>
    <property type="evidence" value="ECO:0007669"/>
    <property type="project" value="UniProtKB-SubCell"/>
</dbReference>
<sequence length="775" mass="86990">MSGKYIYVALGTFLGVLCSLVKISPFIILAFLYLLALAKLKKFKQAQILLIILLGFVFFLKGEWADTHNNSKLSPAKTVFYIQYTQDPIIDGDLLKVQGIEREYKEQVLLRYQIKSEKEKKVLQNQSLYGCLCQVKGTLKKPSIAKNPNGFDYRSYLAANGIFWVIDLEQSPLQNCKPTKLSPSVFIKQLRFTGISYLKSNFPQEIAGLSAALIFGDTNILDPELLSDYQRTGIVHLLAISGLHVTLFIGMIFFIGIRFGLTRQFMTNFLLILLPVYVVLTGSSPSVIRSCLMIALILITEKWKHHLRLITIDAISLAFILYLFVSPMIIFDIGFQLSFLVSFAIILAAPEILKRYRGNGVKMVATSVTAQLSAIPLLLYHYFELSLISIAANLLYIPLFSFVYLPAVYVLFIIQLLIGTTPRILIILLEKTIELSNKLLEVIGNIPYTSYTPGRPHNFIIFVYIILIASLFYVWERGPYLNKRVYSMVLVVTLLFIQPCWNWLNPYGEVTMIDVGQGDSILIHFPHGRGNYLIDTGGSLNFKEEEWKMRSKSFEVGRDVVVPFLKGKGITKIDKLILTHGDMDHIGGASSILSELEVKQILMPSVTESSETEELISKEAAKNGIPVIKVSSGDNWDQNGNSFYILSPERNFTGERNRGSIAFVAVIGGISWFFGGDLDQEGEEKIIAQHPKLTIDVLKAGHHGSKTSSAEAFINQIKPKAALISVGEHNRFGHPHQEVLNRLAAVHTKIYRTDLQGAITYYFYGGKGTFSTYLP</sequence>
<dbReference type="InterPro" id="IPR036866">
    <property type="entry name" value="RibonucZ/Hydroxyglut_hydro"/>
</dbReference>
<name>A0A561DT16_9BACI</name>
<dbReference type="NCBIfam" id="TIGR00361">
    <property type="entry name" value="ComEC_Rec2"/>
    <property type="match status" value="1"/>
</dbReference>
<comment type="caution">
    <text evidence="8">The sequence shown here is derived from an EMBL/GenBank/DDBJ whole genome shotgun (WGS) entry which is preliminary data.</text>
</comment>
<dbReference type="RefSeq" id="WP_186446391.1">
    <property type="nucleotide sequence ID" value="NZ_VIVN01000002.1"/>
</dbReference>
<dbReference type="GO" id="GO:0030420">
    <property type="term" value="P:establishment of competence for transformation"/>
    <property type="evidence" value="ECO:0007669"/>
    <property type="project" value="InterPro"/>
</dbReference>
<dbReference type="InterPro" id="IPR004797">
    <property type="entry name" value="Competence_ComEC/Rec2"/>
</dbReference>
<dbReference type="Gene3D" id="3.60.15.10">
    <property type="entry name" value="Ribonuclease Z/Hydroxyacylglutathione hydrolase-like"/>
    <property type="match status" value="1"/>
</dbReference>
<dbReference type="PANTHER" id="PTHR30619:SF1">
    <property type="entry name" value="RECOMBINATION PROTEIN 2"/>
    <property type="match status" value="1"/>
</dbReference>
<evidence type="ECO:0000256" key="2">
    <source>
        <dbReference type="ARBA" id="ARBA00022475"/>
    </source>
</evidence>
<feature type="transmembrane region" description="Helical" evidence="6">
    <location>
        <begin position="395"/>
        <end position="418"/>
    </location>
</feature>
<keyword evidence="5 6" id="KW-0472">Membrane</keyword>
<dbReference type="Pfam" id="PF13567">
    <property type="entry name" value="DUF4131"/>
    <property type="match status" value="1"/>
</dbReference>
<dbReference type="InterPro" id="IPR052159">
    <property type="entry name" value="Competence_DNA_uptake"/>
</dbReference>
<keyword evidence="3 6" id="KW-0812">Transmembrane</keyword>
<evidence type="ECO:0000256" key="1">
    <source>
        <dbReference type="ARBA" id="ARBA00004651"/>
    </source>
</evidence>
<dbReference type="AlphaFoldDB" id="A0A561DT16"/>
<evidence type="ECO:0000256" key="6">
    <source>
        <dbReference type="SAM" id="Phobius"/>
    </source>
</evidence>
<feature type="transmembrane region" description="Helical" evidence="6">
    <location>
        <begin position="234"/>
        <end position="257"/>
    </location>
</feature>
<feature type="transmembrane region" description="Helical" evidence="6">
    <location>
        <begin position="319"/>
        <end position="349"/>
    </location>
</feature>